<proteinExistence type="predicted"/>
<reference evidence="16" key="2">
    <citation type="submission" date="2023-01" db="EMBL/GenBank/DDBJ databases">
        <title>Draft genome sequence of Sulfitobacter pacificus strain NBRC 109915.</title>
        <authorList>
            <person name="Sun Q."/>
            <person name="Mori K."/>
        </authorList>
    </citation>
    <scope>NUCLEOTIDE SEQUENCE</scope>
    <source>
        <strain evidence="16">NBRC 109915</strain>
    </source>
</reference>
<name>A0ABQ5VRD9_9RHOB</name>
<dbReference type="InterPro" id="IPR004358">
    <property type="entry name" value="Sig_transdc_His_kin-like_C"/>
</dbReference>
<evidence type="ECO:0000259" key="11">
    <source>
        <dbReference type="PROSITE" id="PS50109"/>
    </source>
</evidence>
<evidence type="ECO:0000256" key="1">
    <source>
        <dbReference type="ARBA" id="ARBA00000085"/>
    </source>
</evidence>
<evidence type="ECO:0000313" key="17">
    <source>
        <dbReference type="Proteomes" id="UP001161388"/>
    </source>
</evidence>
<dbReference type="Gene3D" id="3.40.50.2300">
    <property type="match status" value="1"/>
</dbReference>
<dbReference type="InterPro" id="IPR001789">
    <property type="entry name" value="Sig_transdc_resp-reg_receiver"/>
</dbReference>
<feature type="domain" description="Histidine kinase" evidence="11">
    <location>
        <begin position="672"/>
        <end position="891"/>
    </location>
</feature>
<gene>
    <name evidence="16" type="ORF">GCM10007927_42860</name>
</gene>
<dbReference type="InterPro" id="IPR003594">
    <property type="entry name" value="HATPase_dom"/>
</dbReference>
<dbReference type="CDD" id="cd00156">
    <property type="entry name" value="REC"/>
    <property type="match status" value="1"/>
</dbReference>
<dbReference type="SUPFAM" id="SSF52172">
    <property type="entry name" value="CheY-like"/>
    <property type="match status" value="1"/>
</dbReference>
<dbReference type="InterPro" id="IPR001610">
    <property type="entry name" value="PAC"/>
</dbReference>
<dbReference type="EMBL" id="BSNL01000025">
    <property type="protein sequence ID" value="GLQ29482.1"/>
    <property type="molecule type" value="Genomic_DNA"/>
</dbReference>
<dbReference type="InterPro" id="IPR013767">
    <property type="entry name" value="PAS_fold"/>
</dbReference>
<comment type="catalytic activity">
    <reaction evidence="1">
        <text>ATP + protein L-histidine = ADP + protein N-phospho-L-histidine.</text>
        <dbReference type="EC" id="2.7.13.3"/>
    </reaction>
</comment>
<feature type="domain" description="Response regulatory" evidence="12">
    <location>
        <begin position="913"/>
        <end position="1021"/>
    </location>
</feature>
<dbReference type="Gene3D" id="3.30.565.10">
    <property type="entry name" value="Histidine kinase-like ATPase, C-terminal domain"/>
    <property type="match status" value="1"/>
</dbReference>
<dbReference type="CDD" id="cd00130">
    <property type="entry name" value="PAS"/>
    <property type="match status" value="2"/>
</dbReference>
<dbReference type="InterPro" id="IPR011006">
    <property type="entry name" value="CheY-like_superfamily"/>
</dbReference>
<dbReference type="SMART" id="SM00388">
    <property type="entry name" value="HisKA"/>
    <property type="match status" value="1"/>
</dbReference>
<comment type="subcellular location">
    <subcellularLocation>
        <location evidence="2">Membrane</location>
    </subcellularLocation>
</comment>
<dbReference type="PANTHER" id="PTHR43047">
    <property type="entry name" value="TWO-COMPONENT HISTIDINE PROTEIN KINASE"/>
    <property type="match status" value="1"/>
</dbReference>
<dbReference type="SMART" id="SM00387">
    <property type="entry name" value="HATPase_c"/>
    <property type="match status" value="1"/>
</dbReference>
<dbReference type="Gene3D" id="3.30.450.350">
    <property type="entry name" value="CHASE domain"/>
    <property type="match status" value="1"/>
</dbReference>
<dbReference type="SMART" id="SM00091">
    <property type="entry name" value="PAS"/>
    <property type="match status" value="3"/>
</dbReference>
<evidence type="ECO:0000256" key="10">
    <source>
        <dbReference type="PROSITE-ProRule" id="PRU00169"/>
    </source>
</evidence>
<evidence type="ECO:0000259" key="12">
    <source>
        <dbReference type="PROSITE" id="PS50110"/>
    </source>
</evidence>
<dbReference type="InterPro" id="IPR006189">
    <property type="entry name" value="CHASE_dom"/>
</dbReference>
<dbReference type="PRINTS" id="PR00344">
    <property type="entry name" value="BCTRLSENSOR"/>
</dbReference>
<dbReference type="PROSITE" id="PS50112">
    <property type="entry name" value="PAS"/>
    <property type="match status" value="2"/>
</dbReference>
<keyword evidence="17" id="KW-1185">Reference proteome</keyword>
<dbReference type="CDD" id="cd00082">
    <property type="entry name" value="HisKA"/>
    <property type="match status" value="1"/>
</dbReference>
<evidence type="ECO:0000256" key="8">
    <source>
        <dbReference type="ARBA" id="ARBA00022989"/>
    </source>
</evidence>
<dbReference type="Gene3D" id="3.30.450.20">
    <property type="entry name" value="PAS domain"/>
    <property type="match status" value="3"/>
</dbReference>
<evidence type="ECO:0000256" key="7">
    <source>
        <dbReference type="ARBA" id="ARBA00022777"/>
    </source>
</evidence>
<dbReference type="Pfam" id="PF03924">
    <property type="entry name" value="CHASE"/>
    <property type="match status" value="1"/>
</dbReference>
<accession>A0ABQ5VRD9</accession>
<dbReference type="Pfam" id="PF08447">
    <property type="entry name" value="PAS_3"/>
    <property type="match status" value="1"/>
</dbReference>
<keyword evidence="8" id="KW-1133">Transmembrane helix</keyword>
<keyword evidence="4 10" id="KW-0597">Phosphoprotein</keyword>
<dbReference type="SUPFAM" id="SSF55874">
    <property type="entry name" value="ATPase domain of HSP90 chaperone/DNA topoisomerase II/histidine kinase"/>
    <property type="match status" value="1"/>
</dbReference>
<feature type="domain" description="CHASE" evidence="15">
    <location>
        <begin position="29"/>
        <end position="187"/>
    </location>
</feature>
<dbReference type="InterPro" id="IPR003661">
    <property type="entry name" value="HisK_dim/P_dom"/>
</dbReference>
<evidence type="ECO:0000256" key="9">
    <source>
        <dbReference type="ARBA" id="ARBA00023136"/>
    </source>
</evidence>
<dbReference type="InterPro" id="IPR005467">
    <property type="entry name" value="His_kinase_dom"/>
</dbReference>
<dbReference type="InterPro" id="IPR013655">
    <property type="entry name" value="PAS_fold_3"/>
</dbReference>
<dbReference type="Pfam" id="PF00512">
    <property type="entry name" value="HisKA"/>
    <property type="match status" value="1"/>
</dbReference>
<keyword evidence="5" id="KW-0808">Transferase</keyword>
<dbReference type="InterPro" id="IPR036097">
    <property type="entry name" value="HisK_dim/P_sf"/>
</dbReference>
<dbReference type="PROSITE" id="PS50110">
    <property type="entry name" value="RESPONSE_REGULATORY"/>
    <property type="match status" value="1"/>
</dbReference>
<dbReference type="Pfam" id="PF02518">
    <property type="entry name" value="HATPase_c"/>
    <property type="match status" value="1"/>
</dbReference>
<organism evidence="16 17">
    <name type="scientific">Sulfitobacter pacificus</name>
    <dbReference type="NCBI Taxonomy" id="1499314"/>
    <lineage>
        <taxon>Bacteria</taxon>
        <taxon>Pseudomonadati</taxon>
        <taxon>Pseudomonadota</taxon>
        <taxon>Alphaproteobacteria</taxon>
        <taxon>Rhodobacterales</taxon>
        <taxon>Roseobacteraceae</taxon>
        <taxon>Sulfitobacter</taxon>
    </lineage>
</organism>
<dbReference type="Pfam" id="PF00072">
    <property type="entry name" value="Response_reg"/>
    <property type="match status" value="1"/>
</dbReference>
<evidence type="ECO:0000256" key="2">
    <source>
        <dbReference type="ARBA" id="ARBA00004370"/>
    </source>
</evidence>
<evidence type="ECO:0000259" key="14">
    <source>
        <dbReference type="PROSITE" id="PS50113"/>
    </source>
</evidence>
<dbReference type="SMART" id="SM01079">
    <property type="entry name" value="CHASE"/>
    <property type="match status" value="1"/>
</dbReference>
<protein>
    <recommendedName>
        <fullName evidence="3">histidine kinase</fullName>
        <ecNumber evidence="3">2.7.13.3</ecNumber>
    </recommendedName>
</protein>
<dbReference type="Pfam" id="PF00989">
    <property type="entry name" value="PAS"/>
    <property type="match status" value="2"/>
</dbReference>
<keyword evidence="7" id="KW-0418">Kinase</keyword>
<sequence length="1026" mass="112996">MADDSVEALRERTKSYLQTIRGTAAYIAASDDVTHRDFRNYISALEIENRLPSLTGLGYSVEVPAAGLDEFVSSIRAGGRPDFEIRRKSERDTHLIVKYIEPEAKNSRAIGLDISFSPERAEVLERARDTGTLQITPPIQLVQEDRSLPGFVTLMPIFAQAQDPGGPQVFKGWVNAPFVAENLLQGLTLGQGQLYNLQVSDQPPTGEALSIFDEAKGVQDQGEFTTQRQFDQFGRTWTLSYNSTTGFDAALRSYQPLSVLVAGLALTAFLVLILRNLQARAESLRHTARQSGHQAQTRAEENRSIVENAVISVLVMDAAGKILVANQAAQRCFGYSKDEMSQLHFSTLTTEISDPDGNHNALGRTKDGGVLELDLQCNEWLTSDGEMRTTAIVRDLTEHNRAERELKRHKTLNDMALQGSEIGVFDVDLTTGLSDVSETWCRIMGYPDGCNGMNTQESFLSRIHPDDLPLLQQADLDCIEGRTERSTAEYRLKSFDEGWRWMRSDAVVVERDEDGNALRLIGTQTDVTDLRRDRNALEASESQFRQVLSSAPIGMALMDDTGKFTIVNKAFCHLTGRSEAALLNGVSLAELMPSEDRKMLYKSITELMQTGSASVYTAEHRILDSSEVERWGLLNVSWSFDKNLGGNLFIAQIIDITDQKKLDLIKSEFVSTVSHELRTPLTSIKGALGLLTASKDNNLTKGQARLIEIAGSNADRLTDIVNDILDLEKISSGEISFDFDDVDLADVVDTVVLEMAPFATTHDSSLRIEMSEEDLSIYADIGRTKQILANLISNACKYSNQNSEVLIKAERLDNMAIVYVQNSGPGVPENFKNRIFKAFSQADSSDTRAKGGTGLGLNITRQIVLRHGGQIGYKSTPNGVTVFWFTLPLSESALEAEPQVRLLPNEPSNNKLAVLHVEDDHDFAEIVAGALGEFATVSHAKSIAAAKQLLENSALDVVILDWGLPDGDADQLLDDILELKPDLQVIALSADAERETDPRLFANMIKSRTDLADVAAEVNRCQALAS</sequence>
<evidence type="ECO:0000313" key="16">
    <source>
        <dbReference type="EMBL" id="GLQ29482.1"/>
    </source>
</evidence>
<evidence type="ECO:0000256" key="4">
    <source>
        <dbReference type="ARBA" id="ARBA00022553"/>
    </source>
</evidence>
<dbReference type="RefSeq" id="WP_284376932.1">
    <property type="nucleotide sequence ID" value="NZ_BSNL01000025.1"/>
</dbReference>
<keyword evidence="9" id="KW-0472">Membrane</keyword>
<evidence type="ECO:0000256" key="6">
    <source>
        <dbReference type="ARBA" id="ARBA00022692"/>
    </source>
</evidence>
<dbReference type="SUPFAM" id="SSF47384">
    <property type="entry name" value="Homodimeric domain of signal transducing histidine kinase"/>
    <property type="match status" value="1"/>
</dbReference>
<evidence type="ECO:0000256" key="3">
    <source>
        <dbReference type="ARBA" id="ARBA00012438"/>
    </source>
</evidence>
<dbReference type="NCBIfam" id="TIGR00229">
    <property type="entry name" value="sensory_box"/>
    <property type="match status" value="2"/>
</dbReference>
<feature type="modified residue" description="4-aspartylphosphate" evidence="10">
    <location>
        <position position="961"/>
    </location>
</feature>
<dbReference type="InterPro" id="IPR035965">
    <property type="entry name" value="PAS-like_dom_sf"/>
</dbReference>
<dbReference type="PANTHER" id="PTHR43047:SF72">
    <property type="entry name" value="OSMOSENSING HISTIDINE PROTEIN KINASE SLN1"/>
    <property type="match status" value="1"/>
</dbReference>
<dbReference type="PROSITE" id="PS50113">
    <property type="entry name" value="PAC"/>
    <property type="match status" value="1"/>
</dbReference>
<dbReference type="InterPro" id="IPR000700">
    <property type="entry name" value="PAS-assoc_C"/>
</dbReference>
<feature type="domain" description="PAS" evidence="13">
    <location>
        <begin position="298"/>
        <end position="340"/>
    </location>
</feature>
<evidence type="ECO:0000259" key="15">
    <source>
        <dbReference type="PROSITE" id="PS50839"/>
    </source>
</evidence>
<dbReference type="PROSITE" id="PS50109">
    <property type="entry name" value="HIS_KIN"/>
    <property type="match status" value="1"/>
</dbReference>
<evidence type="ECO:0000256" key="5">
    <source>
        <dbReference type="ARBA" id="ARBA00022679"/>
    </source>
</evidence>
<dbReference type="SUPFAM" id="SSF55785">
    <property type="entry name" value="PYP-like sensor domain (PAS domain)"/>
    <property type="match status" value="3"/>
</dbReference>
<dbReference type="SMART" id="SM00086">
    <property type="entry name" value="PAC"/>
    <property type="match status" value="3"/>
</dbReference>
<reference evidence="16" key="1">
    <citation type="journal article" date="2014" name="Int. J. Syst. Evol. Microbiol.">
        <title>Complete genome of a new Firmicutes species belonging to the dominant human colonic microbiota ('Ruminococcus bicirculans') reveals two chromosomes and a selective capacity to utilize plant glucans.</title>
        <authorList>
            <consortium name="NISC Comparative Sequencing Program"/>
            <person name="Wegmann U."/>
            <person name="Louis P."/>
            <person name="Goesmann A."/>
            <person name="Henrissat B."/>
            <person name="Duncan S.H."/>
            <person name="Flint H.J."/>
        </authorList>
    </citation>
    <scope>NUCLEOTIDE SEQUENCE</scope>
    <source>
        <strain evidence="16">NBRC 109915</strain>
    </source>
</reference>
<keyword evidence="6" id="KW-0812">Transmembrane</keyword>
<dbReference type="EC" id="2.7.13.3" evidence="3"/>
<dbReference type="Proteomes" id="UP001161388">
    <property type="component" value="Unassembled WGS sequence"/>
</dbReference>
<dbReference type="InterPro" id="IPR000014">
    <property type="entry name" value="PAS"/>
</dbReference>
<comment type="caution">
    <text evidence="16">The sequence shown here is derived from an EMBL/GenBank/DDBJ whole genome shotgun (WGS) entry which is preliminary data.</text>
</comment>
<dbReference type="PROSITE" id="PS50839">
    <property type="entry name" value="CHASE"/>
    <property type="match status" value="1"/>
</dbReference>
<dbReference type="InterPro" id="IPR042240">
    <property type="entry name" value="CHASE_sf"/>
</dbReference>
<evidence type="ECO:0000259" key="13">
    <source>
        <dbReference type="PROSITE" id="PS50112"/>
    </source>
</evidence>
<feature type="domain" description="PAS" evidence="13">
    <location>
        <begin position="540"/>
        <end position="611"/>
    </location>
</feature>
<dbReference type="Gene3D" id="1.10.287.130">
    <property type="match status" value="1"/>
</dbReference>
<dbReference type="InterPro" id="IPR036890">
    <property type="entry name" value="HATPase_C_sf"/>
</dbReference>
<feature type="domain" description="PAC" evidence="14">
    <location>
        <begin position="486"/>
        <end position="539"/>
    </location>
</feature>